<evidence type="ECO:0000313" key="1">
    <source>
        <dbReference type="EMBL" id="KAK4004342.1"/>
    </source>
</evidence>
<keyword evidence="2" id="KW-1185">Reference proteome</keyword>
<dbReference type="Proteomes" id="UP001234178">
    <property type="component" value="Unassembled WGS sequence"/>
</dbReference>
<proteinExistence type="predicted"/>
<evidence type="ECO:0000313" key="2">
    <source>
        <dbReference type="Proteomes" id="UP001234178"/>
    </source>
</evidence>
<comment type="caution">
    <text evidence="1">The sequence shown here is derived from an EMBL/GenBank/DDBJ whole genome shotgun (WGS) entry which is preliminary data.</text>
</comment>
<dbReference type="EMBL" id="JAOYFB010000001">
    <property type="protein sequence ID" value="KAK4004342.1"/>
    <property type="molecule type" value="Genomic_DNA"/>
</dbReference>
<accession>A0ABQ9YUJ6</accession>
<name>A0ABQ9YUJ6_9CRUS</name>
<protein>
    <submittedName>
        <fullName evidence="1">Uncharacterized protein</fullName>
    </submittedName>
</protein>
<gene>
    <name evidence="1" type="ORF">OUZ56_006080</name>
</gene>
<sequence length="127" mass="14479">MPSSAHKTLVKKLWKVEELFGKFATSRRTILKQTSRGACGLVTWWEDPSSQIRREIPRFLAFTHLMSTSLGVSHITQGSPSEVRQMSGSDVEYIFLISSGQPDILFGCPMDVILFGFDRPQQRRRTF</sequence>
<reference evidence="1 2" key="1">
    <citation type="journal article" date="2023" name="Nucleic Acids Res.">
        <title>The hologenome of Daphnia magna reveals possible DNA methylation and microbiome-mediated evolution of the host genome.</title>
        <authorList>
            <person name="Chaturvedi A."/>
            <person name="Li X."/>
            <person name="Dhandapani V."/>
            <person name="Marshall H."/>
            <person name="Kissane S."/>
            <person name="Cuenca-Cambronero M."/>
            <person name="Asole G."/>
            <person name="Calvet F."/>
            <person name="Ruiz-Romero M."/>
            <person name="Marangio P."/>
            <person name="Guigo R."/>
            <person name="Rago D."/>
            <person name="Mirbahai L."/>
            <person name="Eastwood N."/>
            <person name="Colbourne J.K."/>
            <person name="Zhou J."/>
            <person name="Mallon E."/>
            <person name="Orsini L."/>
        </authorList>
    </citation>
    <scope>NUCLEOTIDE SEQUENCE [LARGE SCALE GENOMIC DNA]</scope>
    <source>
        <strain evidence="1">LRV0_1</strain>
    </source>
</reference>
<organism evidence="1 2">
    <name type="scientific">Daphnia magna</name>
    <dbReference type="NCBI Taxonomy" id="35525"/>
    <lineage>
        <taxon>Eukaryota</taxon>
        <taxon>Metazoa</taxon>
        <taxon>Ecdysozoa</taxon>
        <taxon>Arthropoda</taxon>
        <taxon>Crustacea</taxon>
        <taxon>Branchiopoda</taxon>
        <taxon>Diplostraca</taxon>
        <taxon>Cladocera</taxon>
        <taxon>Anomopoda</taxon>
        <taxon>Daphniidae</taxon>
        <taxon>Daphnia</taxon>
    </lineage>
</organism>